<dbReference type="PROSITE" id="PS50896">
    <property type="entry name" value="LISH"/>
    <property type="match status" value="2"/>
</dbReference>
<dbReference type="AlphaFoldDB" id="A0AAV9KFT5"/>
<dbReference type="InterPro" id="IPR006594">
    <property type="entry name" value="LisH"/>
</dbReference>
<dbReference type="GO" id="GO:0055037">
    <property type="term" value="C:recycling endosome"/>
    <property type="evidence" value="ECO:0007669"/>
    <property type="project" value="TreeGrafter"/>
</dbReference>
<feature type="region of interest" description="Disordered" evidence="3">
    <location>
        <begin position="358"/>
        <end position="381"/>
    </location>
</feature>
<keyword evidence="2" id="KW-0175">Coiled coil</keyword>
<feature type="compositionally biased region" description="Basic and acidic residues" evidence="3">
    <location>
        <begin position="119"/>
        <end position="146"/>
    </location>
</feature>
<organism evidence="4 5">
    <name type="scientific">Solanum pinnatisectum</name>
    <name type="common">tansyleaf nightshade</name>
    <dbReference type="NCBI Taxonomy" id="50273"/>
    <lineage>
        <taxon>Eukaryota</taxon>
        <taxon>Viridiplantae</taxon>
        <taxon>Streptophyta</taxon>
        <taxon>Embryophyta</taxon>
        <taxon>Tracheophyta</taxon>
        <taxon>Spermatophyta</taxon>
        <taxon>Magnoliopsida</taxon>
        <taxon>eudicotyledons</taxon>
        <taxon>Gunneridae</taxon>
        <taxon>Pentapetalae</taxon>
        <taxon>asterids</taxon>
        <taxon>lamiids</taxon>
        <taxon>Solanales</taxon>
        <taxon>Solanaceae</taxon>
        <taxon>Solanoideae</taxon>
        <taxon>Solaneae</taxon>
        <taxon>Solanum</taxon>
    </lineage>
</organism>
<dbReference type="InterPro" id="IPR016024">
    <property type="entry name" value="ARM-type_fold"/>
</dbReference>
<dbReference type="PROSITE" id="PS50077">
    <property type="entry name" value="HEAT_REPEAT"/>
    <property type="match status" value="1"/>
</dbReference>
<evidence type="ECO:0000256" key="2">
    <source>
        <dbReference type="SAM" id="Coils"/>
    </source>
</evidence>
<name>A0AAV9KFT5_9SOLN</name>
<dbReference type="InterPro" id="IPR021133">
    <property type="entry name" value="HEAT_type_2"/>
</dbReference>
<dbReference type="GO" id="GO:0005802">
    <property type="term" value="C:trans-Golgi network"/>
    <property type="evidence" value="ECO:0007669"/>
    <property type="project" value="InterPro"/>
</dbReference>
<sequence>MDVEKSSLCNCVVNFLLEENYLLSAFELLHELLDDGRDDQAIRLKQFFSDPSQFPPDQISRFNSIRVADPQSLLEEKEALEEKLALCEYEFRLSQEDIVQLKSELQKKSQTIPCPISDSKIDPSENHGTDFQQQKREGSFSDLGPLKDNERKDLNYAVKEYLLLAGYRLTAMTLLEEVSDQDLDVQQNSSACIPDALRHYYYQYLSSTTEAAEEKIAMLRENESLVKENDKLKREKQSLLKSKDMADAQVTVLAKSLEALQKEMKDKEILVQSLKQSLESQRQELNECRAEITSLKMHIEGARSARNFVASDFEGVDLPSTDSYKEEIKVLQNEIQRLKLATNSLNSESLENINEETRNTCPENEVENSSDHNVFDDSAGVSSGDLGAAGSQLLMTQTSADTITEPERVVEVSHDNCVGDKVENVLKHNGELPSEAKGLILKPDNLLVESNAQKIGLGTIQILSDALPKIVPYVLINHREELLPLIMCAIERHPDSSTRDSLTHTLFNLIKRPDEEQRRIIMDACVTLARNVGEMRTETELLPQCWEQINHMYEERRLLVAQSCGELAEFVRPEIRDSLILSIVQQLIEDSATVVREASAHNLALLLPLFPSRDKYFKVEEMMFQLVCDPSGVVVETTIKELVPALVNWGKELDHLLQVLLSHALGSAQRCQPLSGVEGSIESHLRALGERERWNIDVLLRLLTELFPFVCKKAIDTCPFPLVSDDERLVFSTSVLEQYAGGKMDWPSFEWLHIDCFSALIELASLLPQKEDNLRNRITRFLLAVSDLLGEPYLTHIMLPVFLVAVGDDGDLSYFPATCQSRIRGLKPKTAVAERLATIGVLPLLLAGVLGSPRKHELLTEYLRNLLIQTSGQESQTVKREIFFSVRFLCTFDAHHNMIFNILWEMVVSSEINMKATAANLFKVIVPCIDAKVASTHVLPALVTLGSDQNLNVKYASIDAFGAVAQQYKNDAIVDKIRVQMDAFLEDGSHEATLAVVRALVMAVPHTTEGLRDYILNLIHLLSKIFLLTATPPPSSDMMRRRERANTFCESIRALDATDLSASSVRDFLLPAIQNLLKDADSLDPAHKEALEIVMRERSGGTFDTISKVMGAHLGIASSVSSFFGEGGLLGKREAGDPTSPPPPVEVEPLRPVLTHAAPAEDTRFRRIMRGGFTDMLRGKAKGAEDTPPSH</sequence>
<dbReference type="PANTHER" id="PTHR32059">
    <property type="entry name" value="RAB11-BINDING PROTEIN RELCH"/>
    <property type="match status" value="1"/>
</dbReference>
<gene>
    <name evidence="4" type="ORF">R3W88_006476</name>
</gene>
<evidence type="ECO:0000313" key="5">
    <source>
        <dbReference type="Proteomes" id="UP001311915"/>
    </source>
</evidence>
<feature type="repeat" description="HEAT" evidence="1">
    <location>
        <begin position="938"/>
        <end position="976"/>
    </location>
</feature>
<dbReference type="GO" id="GO:0032367">
    <property type="term" value="P:intracellular cholesterol transport"/>
    <property type="evidence" value="ECO:0007669"/>
    <property type="project" value="InterPro"/>
</dbReference>
<dbReference type="EMBL" id="JAWPEI010000011">
    <property type="protein sequence ID" value="KAK4711963.1"/>
    <property type="molecule type" value="Genomic_DNA"/>
</dbReference>
<dbReference type="Proteomes" id="UP001311915">
    <property type="component" value="Unassembled WGS sequence"/>
</dbReference>
<proteinExistence type="predicted"/>
<dbReference type="PANTHER" id="PTHR32059:SF0">
    <property type="entry name" value="RAB11-BINDING PROTEIN RELCH"/>
    <property type="match status" value="1"/>
</dbReference>
<dbReference type="InterPro" id="IPR011989">
    <property type="entry name" value="ARM-like"/>
</dbReference>
<evidence type="ECO:0000313" key="4">
    <source>
        <dbReference type="EMBL" id="KAK4711963.1"/>
    </source>
</evidence>
<dbReference type="Gene3D" id="1.25.10.10">
    <property type="entry name" value="Leucine-rich Repeat Variant"/>
    <property type="match status" value="2"/>
</dbReference>
<feature type="region of interest" description="Disordered" evidence="3">
    <location>
        <begin position="113"/>
        <end position="146"/>
    </location>
</feature>
<dbReference type="SUPFAM" id="SSF48371">
    <property type="entry name" value="ARM repeat"/>
    <property type="match status" value="1"/>
</dbReference>
<evidence type="ECO:0000256" key="1">
    <source>
        <dbReference type="PROSITE-ProRule" id="PRU00103"/>
    </source>
</evidence>
<reference evidence="4 5" key="1">
    <citation type="submission" date="2023-10" db="EMBL/GenBank/DDBJ databases">
        <title>Genome-Wide Identification Analysis in wild type Solanum Pinnatisectum Reveals Some Genes Defensing Phytophthora Infestans.</title>
        <authorList>
            <person name="Sun C."/>
        </authorList>
    </citation>
    <scope>NUCLEOTIDE SEQUENCE [LARGE SCALE GENOMIC DNA]</scope>
    <source>
        <strain evidence="4">LQN</strain>
        <tissue evidence="4">Leaf</tissue>
    </source>
</reference>
<accession>A0AAV9KFT5</accession>
<dbReference type="InterPro" id="IPR040362">
    <property type="entry name" value="RELCH"/>
</dbReference>
<protein>
    <recommendedName>
        <fullName evidence="6">LisH domain-containing protein</fullName>
    </recommendedName>
</protein>
<evidence type="ECO:0008006" key="6">
    <source>
        <dbReference type="Google" id="ProtNLM"/>
    </source>
</evidence>
<comment type="caution">
    <text evidence="4">The sequence shown here is derived from an EMBL/GenBank/DDBJ whole genome shotgun (WGS) entry which is preliminary data.</text>
</comment>
<dbReference type="SMART" id="SM00667">
    <property type="entry name" value="LisH"/>
    <property type="match status" value="2"/>
</dbReference>
<evidence type="ECO:0000256" key="3">
    <source>
        <dbReference type="SAM" id="MobiDB-lite"/>
    </source>
</evidence>
<feature type="coiled-coil region" evidence="2">
    <location>
        <begin position="215"/>
        <end position="348"/>
    </location>
</feature>
<keyword evidence="5" id="KW-1185">Reference proteome</keyword>